<feature type="transmembrane region" description="Helical" evidence="9">
    <location>
        <begin position="446"/>
        <end position="469"/>
    </location>
</feature>
<evidence type="ECO:0000259" key="10">
    <source>
        <dbReference type="Pfam" id="PF01490"/>
    </source>
</evidence>
<dbReference type="GO" id="GO:0000329">
    <property type="term" value="C:fungal-type vacuole membrane"/>
    <property type="evidence" value="ECO:0007669"/>
    <property type="project" value="TreeGrafter"/>
</dbReference>
<dbReference type="EMBL" id="CBTN010000043">
    <property type="protein sequence ID" value="CDH57034.1"/>
    <property type="molecule type" value="Genomic_DNA"/>
</dbReference>
<keyword evidence="3" id="KW-0813">Transport</keyword>
<dbReference type="PANTHER" id="PTHR22950:SF678">
    <property type="entry name" value="VACUOLAR AMINO ACID TRANSPORTER 5-RELATED"/>
    <property type="match status" value="1"/>
</dbReference>
<evidence type="ECO:0000256" key="4">
    <source>
        <dbReference type="ARBA" id="ARBA00022554"/>
    </source>
</evidence>
<dbReference type="AlphaFoldDB" id="A0A068S455"/>
<dbReference type="GO" id="GO:0005302">
    <property type="term" value="F:L-tyrosine transmembrane transporter activity"/>
    <property type="evidence" value="ECO:0007669"/>
    <property type="project" value="TreeGrafter"/>
</dbReference>
<reference evidence="11" key="1">
    <citation type="submission" date="2013-08" db="EMBL/GenBank/DDBJ databases">
        <title>Gene expansion shapes genome architecture in the human pathogen Lichtheimia corymbifera: an evolutionary genomics analysis in the ancient terrestrial Mucorales (Mucoromycotina).</title>
        <authorList>
            <person name="Schwartze V.U."/>
            <person name="Winter S."/>
            <person name="Shelest E."/>
            <person name="Marcet-Houben M."/>
            <person name="Horn F."/>
            <person name="Wehner S."/>
            <person name="Hoffmann K."/>
            <person name="Riege K."/>
            <person name="Sammeth M."/>
            <person name="Nowrousian M."/>
            <person name="Valiante V."/>
            <person name="Linde J."/>
            <person name="Jacobsen I.D."/>
            <person name="Marz M."/>
            <person name="Brakhage A.A."/>
            <person name="Gabaldon T."/>
            <person name="Bocker S."/>
            <person name="Voigt K."/>
        </authorList>
    </citation>
    <scope>NUCLEOTIDE SEQUENCE [LARGE SCALE GENOMIC DNA]</scope>
    <source>
        <strain evidence="11">FSU 9682</strain>
    </source>
</reference>
<dbReference type="GO" id="GO:0061459">
    <property type="term" value="F:L-arginine transmembrane transporter activity"/>
    <property type="evidence" value="ECO:0007669"/>
    <property type="project" value="TreeGrafter"/>
</dbReference>
<evidence type="ECO:0000256" key="1">
    <source>
        <dbReference type="ARBA" id="ARBA00004128"/>
    </source>
</evidence>
<dbReference type="OrthoDB" id="438545at2759"/>
<comment type="similarity">
    <text evidence="2">Belongs to the amino acid/polyamine transporter 2 family.</text>
</comment>
<dbReference type="Proteomes" id="UP000027586">
    <property type="component" value="Unassembled WGS sequence"/>
</dbReference>
<dbReference type="GO" id="GO:0005313">
    <property type="term" value="F:L-glutamate transmembrane transporter activity"/>
    <property type="evidence" value="ECO:0007669"/>
    <property type="project" value="TreeGrafter"/>
</dbReference>
<dbReference type="GO" id="GO:0005290">
    <property type="term" value="F:L-histidine transmembrane transporter activity"/>
    <property type="evidence" value="ECO:0007669"/>
    <property type="project" value="TreeGrafter"/>
</dbReference>
<evidence type="ECO:0000256" key="2">
    <source>
        <dbReference type="ARBA" id="ARBA00008066"/>
    </source>
</evidence>
<feature type="transmembrane region" description="Helical" evidence="9">
    <location>
        <begin position="385"/>
        <end position="406"/>
    </location>
</feature>
<keyword evidence="4" id="KW-0926">Vacuole</keyword>
<keyword evidence="8 9" id="KW-0472">Membrane</keyword>
<feature type="transmembrane region" description="Helical" evidence="9">
    <location>
        <begin position="331"/>
        <end position="352"/>
    </location>
</feature>
<keyword evidence="6" id="KW-0029">Amino-acid transport</keyword>
<feature type="transmembrane region" description="Helical" evidence="9">
    <location>
        <begin position="148"/>
        <end position="175"/>
    </location>
</feature>
<organism evidence="11 12">
    <name type="scientific">Lichtheimia corymbifera JMRC:FSU:9682</name>
    <dbReference type="NCBI Taxonomy" id="1263082"/>
    <lineage>
        <taxon>Eukaryota</taxon>
        <taxon>Fungi</taxon>
        <taxon>Fungi incertae sedis</taxon>
        <taxon>Mucoromycota</taxon>
        <taxon>Mucoromycotina</taxon>
        <taxon>Mucoromycetes</taxon>
        <taxon>Mucorales</taxon>
        <taxon>Lichtheimiaceae</taxon>
        <taxon>Lichtheimia</taxon>
    </lineage>
</organism>
<dbReference type="PANTHER" id="PTHR22950">
    <property type="entry name" value="AMINO ACID TRANSPORTER"/>
    <property type="match status" value="1"/>
</dbReference>
<feature type="transmembrane region" description="Helical" evidence="9">
    <location>
        <begin position="106"/>
        <end position="127"/>
    </location>
</feature>
<dbReference type="VEuPathDB" id="FungiDB:LCOR_08027.1"/>
<dbReference type="Pfam" id="PF01490">
    <property type="entry name" value="Aa_trans"/>
    <property type="match status" value="1"/>
</dbReference>
<evidence type="ECO:0000256" key="6">
    <source>
        <dbReference type="ARBA" id="ARBA00022970"/>
    </source>
</evidence>
<dbReference type="GO" id="GO:0015194">
    <property type="term" value="F:L-serine transmembrane transporter activity"/>
    <property type="evidence" value="ECO:0007669"/>
    <property type="project" value="TreeGrafter"/>
</dbReference>
<keyword evidence="5 9" id="KW-0812">Transmembrane</keyword>
<evidence type="ECO:0000313" key="11">
    <source>
        <dbReference type="EMBL" id="CDH57034.1"/>
    </source>
</evidence>
<evidence type="ECO:0000256" key="9">
    <source>
        <dbReference type="SAM" id="Phobius"/>
    </source>
</evidence>
<feature type="transmembrane region" description="Helical" evidence="9">
    <location>
        <begin position="81"/>
        <end position="100"/>
    </location>
</feature>
<comment type="subcellular location">
    <subcellularLocation>
        <location evidence="1">Vacuole membrane</location>
        <topology evidence="1">Multi-pass membrane protein</topology>
    </subcellularLocation>
</comment>
<feature type="transmembrane region" description="Helical" evidence="9">
    <location>
        <begin position="195"/>
        <end position="211"/>
    </location>
</feature>
<gene>
    <name evidence="11" type="ORF">LCOR_08027.1</name>
</gene>
<sequence>MSSTARYQRIEPYETASTISSIQGSSSIFTSTQDNITNYLEDQRPLLSSAATSITTQPDEIEGCEINDLAVASPMSCSINLLNTILGTGLLAMPAALASIGLVPGILVVMLSAAASGMGLFFLSQCASRTDGRHASFFAISKLTWPGMAIFFDLAIAIKCFGVGVSYLIIIGDLMPQVVASFSDYAQDPILTDRRFWITVFMASAILPLSFLRKLDSLKYTSLVALIAVVYLCTIVLYYFFSISNPVHPPVIEYATFSSDFFSRLPVFVFAFTCHQNIFSVYNELKDNSQRQINSVIRYSIGTACTIYEAIGILGYLTFGKDVLGNIILEYPPSIFVAGGRLAIVILVVFSYPLQAHPCRASLDKILAWRTPEARGLKVPPPPSAIKYFIMTTAILIGSYALAITVTQLDVVLAFVGSTGSTTISFILPGLFYYKIHENDPWKPGKITAVCLAIYGVLVMCICLTFNILKLLH</sequence>
<keyword evidence="7 9" id="KW-1133">Transmembrane helix</keyword>
<feature type="domain" description="Amino acid transporter transmembrane" evidence="10">
    <location>
        <begin position="72"/>
        <end position="466"/>
    </location>
</feature>
<dbReference type="GO" id="GO:0015189">
    <property type="term" value="F:L-lysine transmembrane transporter activity"/>
    <property type="evidence" value="ECO:0007669"/>
    <property type="project" value="TreeGrafter"/>
</dbReference>
<feature type="transmembrane region" description="Helical" evidence="9">
    <location>
        <begin position="223"/>
        <end position="241"/>
    </location>
</feature>
<evidence type="ECO:0000313" key="12">
    <source>
        <dbReference type="Proteomes" id="UP000027586"/>
    </source>
</evidence>
<name>A0A068S455_9FUNG</name>
<proteinExistence type="inferred from homology"/>
<accession>A0A068S455</accession>
<protein>
    <submittedName>
        <fullName evidence="11">Amino acid</fullName>
    </submittedName>
</protein>
<evidence type="ECO:0000256" key="7">
    <source>
        <dbReference type="ARBA" id="ARBA00022989"/>
    </source>
</evidence>
<keyword evidence="12" id="KW-1185">Reference proteome</keyword>
<comment type="caution">
    <text evidence="11">The sequence shown here is derived from an EMBL/GenBank/DDBJ whole genome shotgun (WGS) entry which is preliminary data.</text>
</comment>
<feature type="transmembrane region" description="Helical" evidence="9">
    <location>
        <begin position="412"/>
        <end position="434"/>
    </location>
</feature>
<evidence type="ECO:0000256" key="3">
    <source>
        <dbReference type="ARBA" id="ARBA00022448"/>
    </source>
</evidence>
<evidence type="ECO:0000256" key="8">
    <source>
        <dbReference type="ARBA" id="ARBA00023136"/>
    </source>
</evidence>
<feature type="transmembrane region" description="Helical" evidence="9">
    <location>
        <begin position="299"/>
        <end position="319"/>
    </location>
</feature>
<feature type="transmembrane region" description="Helical" evidence="9">
    <location>
        <begin position="261"/>
        <end position="279"/>
    </location>
</feature>
<dbReference type="STRING" id="1263082.A0A068S455"/>
<evidence type="ECO:0000256" key="5">
    <source>
        <dbReference type="ARBA" id="ARBA00022692"/>
    </source>
</evidence>
<dbReference type="InterPro" id="IPR013057">
    <property type="entry name" value="AA_transpt_TM"/>
</dbReference>